<dbReference type="AlphaFoldDB" id="A0A6J4VGI0"/>
<feature type="region of interest" description="Disordered" evidence="1">
    <location>
        <begin position="17"/>
        <end position="42"/>
    </location>
</feature>
<gene>
    <name evidence="2" type="ORF">AVDCRST_MAG59-4436</name>
</gene>
<reference evidence="2" key="1">
    <citation type="submission" date="2020-02" db="EMBL/GenBank/DDBJ databases">
        <authorList>
            <person name="Meier V. D."/>
        </authorList>
    </citation>
    <scope>NUCLEOTIDE SEQUENCE</scope>
    <source>
        <strain evidence="2">AVDCRST_MAG59</strain>
    </source>
</reference>
<protein>
    <submittedName>
        <fullName evidence="2">Uncharacterized protein</fullName>
    </submittedName>
</protein>
<name>A0A6J4VGI0_9BACT</name>
<evidence type="ECO:0000256" key="1">
    <source>
        <dbReference type="SAM" id="MobiDB-lite"/>
    </source>
</evidence>
<proteinExistence type="predicted"/>
<sequence length="42" mass="4919">MQEHRVPFTLAHRLLDRSLTSGRYHTPDRRPSFNRQGDTTPA</sequence>
<evidence type="ECO:0000313" key="2">
    <source>
        <dbReference type="EMBL" id="CAA9578237.1"/>
    </source>
</evidence>
<organism evidence="2">
    <name type="scientific">uncultured Thermomicrobiales bacterium</name>
    <dbReference type="NCBI Taxonomy" id="1645740"/>
    <lineage>
        <taxon>Bacteria</taxon>
        <taxon>Pseudomonadati</taxon>
        <taxon>Thermomicrobiota</taxon>
        <taxon>Thermomicrobia</taxon>
        <taxon>Thermomicrobiales</taxon>
        <taxon>environmental samples</taxon>
    </lineage>
</organism>
<feature type="compositionally biased region" description="Polar residues" evidence="1">
    <location>
        <begin position="33"/>
        <end position="42"/>
    </location>
</feature>
<accession>A0A6J4VGI0</accession>
<dbReference type="EMBL" id="CADCWF010000320">
    <property type="protein sequence ID" value="CAA9578237.1"/>
    <property type="molecule type" value="Genomic_DNA"/>
</dbReference>